<reference evidence="10 11" key="1">
    <citation type="submission" date="2022-12" db="EMBL/GenBank/DDBJ databases">
        <title>Genomic features and morphological characterization of a novel Knufia sp. strain isolated from spacecraft assembly facility.</title>
        <authorList>
            <person name="Teixeira M."/>
            <person name="Chander A.M."/>
            <person name="Stajich J.E."/>
            <person name="Venkateswaran K."/>
        </authorList>
    </citation>
    <scope>NUCLEOTIDE SEQUENCE [LARGE SCALE GENOMIC DNA]</scope>
    <source>
        <strain evidence="10 11">FJI-L2-BK-P2</strain>
    </source>
</reference>
<keyword evidence="5" id="KW-0863">Zinc-finger</keyword>
<dbReference type="GO" id="GO:0005681">
    <property type="term" value="C:spliceosomal complex"/>
    <property type="evidence" value="ECO:0007669"/>
    <property type="project" value="InterPro"/>
</dbReference>
<dbReference type="GO" id="GO:0003723">
    <property type="term" value="F:RNA binding"/>
    <property type="evidence" value="ECO:0007669"/>
    <property type="project" value="InterPro"/>
</dbReference>
<dbReference type="AlphaFoldDB" id="A0AAN8F7F7"/>
<dbReference type="EC" id="6.5.1.1" evidence="10"/>
<protein>
    <submittedName>
        <fullName evidence="10">Pre-mRNA-splicing factor sap61</fullName>
        <ecNumber evidence="10">6.5.1.1</ecNumber>
    </submittedName>
</protein>
<dbReference type="InterPro" id="IPR024598">
    <property type="entry name" value="SF3a60/Prp9_C"/>
</dbReference>
<comment type="subcellular location">
    <subcellularLocation>
        <location evidence="1">Nucleus</location>
    </subcellularLocation>
</comment>
<keyword evidence="6" id="KW-0862">Zinc</keyword>
<evidence type="ECO:0000313" key="10">
    <source>
        <dbReference type="EMBL" id="KAK5958348.1"/>
    </source>
</evidence>
<dbReference type="Proteomes" id="UP001316803">
    <property type="component" value="Unassembled WGS sequence"/>
</dbReference>
<evidence type="ECO:0000256" key="5">
    <source>
        <dbReference type="ARBA" id="ARBA00022771"/>
    </source>
</evidence>
<feature type="region of interest" description="Disordered" evidence="8">
    <location>
        <begin position="252"/>
        <end position="278"/>
    </location>
</feature>
<evidence type="ECO:0000256" key="1">
    <source>
        <dbReference type="ARBA" id="ARBA00004123"/>
    </source>
</evidence>
<keyword evidence="4" id="KW-0479">Metal-binding</keyword>
<evidence type="ECO:0000256" key="4">
    <source>
        <dbReference type="ARBA" id="ARBA00022723"/>
    </source>
</evidence>
<evidence type="ECO:0000256" key="2">
    <source>
        <dbReference type="ARBA" id="ARBA00008776"/>
    </source>
</evidence>
<feature type="compositionally biased region" description="Low complexity" evidence="8">
    <location>
        <begin position="265"/>
        <end position="276"/>
    </location>
</feature>
<dbReference type="InterPro" id="IPR036236">
    <property type="entry name" value="Znf_C2H2_sf"/>
</dbReference>
<dbReference type="Gene3D" id="3.30.160.60">
    <property type="entry name" value="Classic Zinc Finger"/>
    <property type="match status" value="1"/>
</dbReference>
<feature type="region of interest" description="Disordered" evidence="8">
    <location>
        <begin position="302"/>
        <end position="336"/>
    </location>
</feature>
<evidence type="ECO:0000313" key="11">
    <source>
        <dbReference type="Proteomes" id="UP001316803"/>
    </source>
</evidence>
<dbReference type="InterPro" id="IPR031774">
    <property type="entry name" value="SF3A3_dom"/>
</dbReference>
<dbReference type="GO" id="GO:0008270">
    <property type="term" value="F:zinc ion binding"/>
    <property type="evidence" value="ECO:0007669"/>
    <property type="project" value="UniProtKB-KW"/>
</dbReference>
<organism evidence="10 11">
    <name type="scientific">Knufia fluminis</name>
    <dbReference type="NCBI Taxonomy" id="191047"/>
    <lineage>
        <taxon>Eukaryota</taxon>
        <taxon>Fungi</taxon>
        <taxon>Dikarya</taxon>
        <taxon>Ascomycota</taxon>
        <taxon>Pezizomycotina</taxon>
        <taxon>Eurotiomycetes</taxon>
        <taxon>Chaetothyriomycetidae</taxon>
        <taxon>Chaetothyriales</taxon>
        <taxon>Trichomeriaceae</taxon>
        <taxon>Knufia</taxon>
    </lineage>
</organism>
<dbReference type="InterPro" id="IPR000690">
    <property type="entry name" value="Matrin/U1-C_Znf_C2H2"/>
</dbReference>
<evidence type="ECO:0000256" key="7">
    <source>
        <dbReference type="ARBA" id="ARBA00023242"/>
    </source>
</evidence>
<dbReference type="InterPro" id="IPR022755">
    <property type="entry name" value="Znf_C2H2_jaz"/>
</dbReference>
<keyword evidence="11" id="KW-1185">Reference proteome</keyword>
<evidence type="ECO:0000256" key="6">
    <source>
        <dbReference type="ARBA" id="ARBA00022833"/>
    </source>
</evidence>
<dbReference type="PANTHER" id="PTHR12786:SF2">
    <property type="entry name" value="SPLICING FACTOR 3A SUBUNIT 3"/>
    <property type="match status" value="1"/>
</dbReference>
<dbReference type="GO" id="GO:0003910">
    <property type="term" value="F:DNA ligase (ATP) activity"/>
    <property type="evidence" value="ECO:0007669"/>
    <property type="project" value="UniProtKB-EC"/>
</dbReference>
<evidence type="ECO:0000256" key="3">
    <source>
        <dbReference type="ARBA" id="ARBA00022553"/>
    </source>
</evidence>
<dbReference type="Pfam" id="PF11931">
    <property type="entry name" value="SF3a60_Prp9_C"/>
    <property type="match status" value="1"/>
</dbReference>
<dbReference type="GO" id="GO:0000398">
    <property type="term" value="P:mRNA splicing, via spliceosome"/>
    <property type="evidence" value="ECO:0007669"/>
    <property type="project" value="InterPro"/>
</dbReference>
<evidence type="ECO:0000256" key="8">
    <source>
        <dbReference type="SAM" id="MobiDB-lite"/>
    </source>
</evidence>
<dbReference type="PROSITE" id="PS50171">
    <property type="entry name" value="ZF_MATRIN"/>
    <property type="match status" value="1"/>
</dbReference>
<dbReference type="PANTHER" id="PTHR12786">
    <property type="entry name" value="SPLICING FACTOR SF3A-RELATED"/>
    <property type="match status" value="1"/>
</dbReference>
<dbReference type="Pfam" id="PF16837">
    <property type="entry name" value="SF3A3"/>
    <property type="match status" value="1"/>
</dbReference>
<keyword evidence="10" id="KW-0436">Ligase</keyword>
<accession>A0AAN8F7F7</accession>
<feature type="compositionally biased region" description="Low complexity" evidence="8">
    <location>
        <begin position="311"/>
        <end position="336"/>
    </location>
</feature>
<gene>
    <name evidence="10" type="primary">sap61</name>
    <name evidence="10" type="ORF">OHC33_000190</name>
</gene>
<keyword evidence="7" id="KW-0539">Nucleus</keyword>
<dbReference type="Pfam" id="PF12108">
    <property type="entry name" value="SF3a60_bindingd"/>
    <property type="match status" value="1"/>
</dbReference>
<comment type="similarity">
    <text evidence="2">Belongs to the SF3A3 family.</text>
</comment>
<comment type="caution">
    <text evidence="10">The sequence shown here is derived from an EMBL/GenBank/DDBJ whole genome shotgun (WGS) entry which is preliminary data.</text>
</comment>
<dbReference type="PROSITE" id="PS00028">
    <property type="entry name" value="ZINC_FINGER_C2H2_1"/>
    <property type="match status" value="1"/>
</dbReference>
<sequence length="546" mass="62657">MKVVEKRRDRARAVPDTCSLGTINMLLEQQRFFHEDLERLEQAITEQLGGADSRNNIRERLNREHQIDGFLTKIQEQSKRLLDIYRDRDGSLAKERQSLSAGDPFDDFYKQYEQIKDFHRRYPNEPVENLERAYKRRKPDDGEVVVSETDNMFTGEEANGRFLDLVALHEDYLNLPNVKRLSYLQYLDNFDAFEPPRMPIKRQNKVNDKYLNYVGNLASYLEGFVRRTRPLDDLPKLFQQIDRDFDTDWEAGKLPGWTKETAQNGTTTTSGPQTEGTGEGVWCAACEKEFNNQNVYNAHLPGKKHKRAAEAKAATGAPTNGTTTTSKPSSTPTSGTLKERLIASHEHRIRALSDLLTNERSNTRVNVERKQGMTERERATELENLFAEDDAAVYASHNHNDDSDNDDAKSDTSERIYNPLKLPLAWDGKPIPYWLYKLHGLGVEFTCEICGNFVYMGRRAFDKHFSEQRHIYGLKCLGITGSAAMGGLSLFREITGIQDALNLWEKLKKERRDKDMKDDGVVQMEDGEGNVMPERIYLDLQKQGIL</sequence>
<dbReference type="InterPro" id="IPR021966">
    <property type="entry name" value="SF3a60_bindingd"/>
</dbReference>
<dbReference type="SUPFAM" id="SSF57667">
    <property type="entry name" value="beta-beta-alpha zinc fingers"/>
    <property type="match status" value="1"/>
</dbReference>
<keyword evidence="3" id="KW-0597">Phosphoprotein</keyword>
<proteinExistence type="inferred from homology"/>
<evidence type="ECO:0000259" key="9">
    <source>
        <dbReference type="PROSITE" id="PS50171"/>
    </source>
</evidence>
<dbReference type="InterPro" id="IPR013087">
    <property type="entry name" value="Znf_C2H2_type"/>
</dbReference>
<dbReference type="Pfam" id="PF12171">
    <property type="entry name" value="zf-C2H2_jaz"/>
    <property type="match status" value="1"/>
</dbReference>
<dbReference type="InterPro" id="IPR051421">
    <property type="entry name" value="RNA_Proc_DNA_Dmg_Regulator"/>
</dbReference>
<name>A0AAN8F7F7_9EURO</name>
<dbReference type="EMBL" id="JAKLMC020000001">
    <property type="protein sequence ID" value="KAK5958348.1"/>
    <property type="molecule type" value="Genomic_DNA"/>
</dbReference>
<feature type="domain" description="Matrin-type" evidence="9">
    <location>
        <begin position="445"/>
        <end position="476"/>
    </location>
</feature>